<gene>
    <name evidence="11" type="ORF">EI97DRAFT_465822</name>
</gene>
<comment type="similarity">
    <text evidence="2">Belongs to the Clp1 family. NOL9/GRC3 subfamily.</text>
</comment>
<keyword evidence="6" id="KW-0547">Nucleotide-binding</keyword>
<comment type="function">
    <text evidence="1">Polynucleotide 5'-kinase involved in rRNA processing.</text>
</comment>
<keyword evidence="8" id="KW-0067">ATP-binding</keyword>
<evidence type="ECO:0000256" key="6">
    <source>
        <dbReference type="ARBA" id="ARBA00022741"/>
    </source>
</evidence>
<evidence type="ECO:0000256" key="2">
    <source>
        <dbReference type="ARBA" id="ARBA00011003"/>
    </source>
</evidence>
<dbReference type="InterPro" id="IPR032319">
    <property type="entry name" value="CLP1_P"/>
</dbReference>
<accession>A0A6A6JPK2</accession>
<evidence type="ECO:0000256" key="4">
    <source>
        <dbReference type="ARBA" id="ARBA00019824"/>
    </source>
</evidence>
<dbReference type="RefSeq" id="XP_033656080.1">
    <property type="nucleotide sequence ID" value="XM_033801498.1"/>
</dbReference>
<feature type="compositionally biased region" description="Low complexity" evidence="9">
    <location>
        <begin position="10"/>
        <end position="19"/>
    </location>
</feature>
<feature type="region of interest" description="Disordered" evidence="9">
    <location>
        <begin position="46"/>
        <end position="80"/>
    </location>
</feature>
<keyword evidence="7" id="KW-0418">Kinase</keyword>
<dbReference type="GO" id="GO:0000448">
    <property type="term" value="P:cleavage in ITS2 between 5.8S rRNA and LSU-rRNA of tricistronic rRNA transcript (SSU-rRNA, 5.8S rRNA, LSU-rRNA)"/>
    <property type="evidence" value="ECO:0007669"/>
    <property type="project" value="TreeGrafter"/>
</dbReference>
<keyword evidence="5" id="KW-0808">Transferase</keyword>
<dbReference type="Proteomes" id="UP000800097">
    <property type="component" value="Unassembled WGS sequence"/>
</dbReference>
<evidence type="ECO:0000256" key="1">
    <source>
        <dbReference type="ARBA" id="ARBA00003798"/>
    </source>
</evidence>
<evidence type="ECO:0000313" key="12">
    <source>
        <dbReference type="Proteomes" id="UP000800097"/>
    </source>
</evidence>
<dbReference type="Pfam" id="PF16575">
    <property type="entry name" value="CLP1_P"/>
    <property type="match status" value="1"/>
</dbReference>
<protein>
    <recommendedName>
        <fullName evidence="4">Polynucleotide 5'-hydroxyl-kinase GRC3</fullName>
    </recommendedName>
    <alternativeName>
        <fullName evidence="3">Polynucleotide 5'-hydroxyl-kinase grc3</fullName>
    </alternativeName>
</protein>
<dbReference type="GO" id="GO:0005634">
    <property type="term" value="C:nucleus"/>
    <property type="evidence" value="ECO:0007669"/>
    <property type="project" value="TreeGrafter"/>
</dbReference>
<organism evidence="11 12">
    <name type="scientific">Westerdykella ornata</name>
    <dbReference type="NCBI Taxonomy" id="318751"/>
    <lineage>
        <taxon>Eukaryota</taxon>
        <taxon>Fungi</taxon>
        <taxon>Dikarya</taxon>
        <taxon>Ascomycota</taxon>
        <taxon>Pezizomycotina</taxon>
        <taxon>Dothideomycetes</taxon>
        <taxon>Pleosporomycetidae</taxon>
        <taxon>Pleosporales</taxon>
        <taxon>Sporormiaceae</taxon>
        <taxon>Westerdykella</taxon>
    </lineage>
</organism>
<dbReference type="PANTHER" id="PTHR12755">
    <property type="entry name" value="CLEAVAGE/POLYADENYLATION FACTOR IA SUBUNIT CLP1P"/>
    <property type="match status" value="1"/>
</dbReference>
<evidence type="ECO:0000259" key="10">
    <source>
        <dbReference type="Pfam" id="PF16575"/>
    </source>
</evidence>
<dbReference type="EMBL" id="ML986488">
    <property type="protein sequence ID" value="KAF2278541.1"/>
    <property type="molecule type" value="Genomic_DNA"/>
</dbReference>
<dbReference type="InterPro" id="IPR027417">
    <property type="entry name" value="P-loop_NTPase"/>
</dbReference>
<dbReference type="Gene3D" id="3.40.50.300">
    <property type="entry name" value="P-loop containing nucleotide triphosphate hydrolases"/>
    <property type="match status" value="1"/>
</dbReference>
<dbReference type="PANTHER" id="PTHR12755:SF3">
    <property type="entry name" value="POLYNUCLEOTIDE 5'-HYDROXYL-KINASE NOL9"/>
    <property type="match status" value="1"/>
</dbReference>
<dbReference type="GeneID" id="54554673"/>
<reference evidence="11" key="1">
    <citation type="journal article" date="2020" name="Stud. Mycol.">
        <title>101 Dothideomycetes genomes: a test case for predicting lifestyles and emergence of pathogens.</title>
        <authorList>
            <person name="Haridas S."/>
            <person name="Albert R."/>
            <person name="Binder M."/>
            <person name="Bloem J."/>
            <person name="Labutti K."/>
            <person name="Salamov A."/>
            <person name="Andreopoulos B."/>
            <person name="Baker S."/>
            <person name="Barry K."/>
            <person name="Bills G."/>
            <person name="Bluhm B."/>
            <person name="Cannon C."/>
            <person name="Castanera R."/>
            <person name="Culley D."/>
            <person name="Daum C."/>
            <person name="Ezra D."/>
            <person name="Gonzalez J."/>
            <person name="Henrissat B."/>
            <person name="Kuo A."/>
            <person name="Liang C."/>
            <person name="Lipzen A."/>
            <person name="Lutzoni F."/>
            <person name="Magnuson J."/>
            <person name="Mondo S."/>
            <person name="Nolan M."/>
            <person name="Ohm R."/>
            <person name="Pangilinan J."/>
            <person name="Park H.-J."/>
            <person name="Ramirez L."/>
            <person name="Alfaro M."/>
            <person name="Sun H."/>
            <person name="Tritt A."/>
            <person name="Yoshinaga Y."/>
            <person name="Zwiers L.-H."/>
            <person name="Turgeon B."/>
            <person name="Goodwin S."/>
            <person name="Spatafora J."/>
            <person name="Crous P."/>
            <person name="Grigoriev I."/>
        </authorList>
    </citation>
    <scope>NUCLEOTIDE SEQUENCE</scope>
    <source>
        <strain evidence="11">CBS 379.55</strain>
    </source>
</reference>
<proteinExistence type="inferred from homology"/>
<dbReference type="InterPro" id="IPR045116">
    <property type="entry name" value="Clp1/Grc3"/>
</dbReference>
<evidence type="ECO:0000313" key="11">
    <source>
        <dbReference type="EMBL" id="KAF2278541.1"/>
    </source>
</evidence>
<evidence type="ECO:0000256" key="9">
    <source>
        <dbReference type="SAM" id="MobiDB-lite"/>
    </source>
</evidence>
<dbReference type="OrthoDB" id="4054781at2759"/>
<evidence type="ECO:0000256" key="8">
    <source>
        <dbReference type="ARBA" id="ARBA00022840"/>
    </source>
</evidence>
<evidence type="ECO:0000256" key="3">
    <source>
        <dbReference type="ARBA" id="ARBA00018706"/>
    </source>
</evidence>
<keyword evidence="12" id="KW-1185">Reference proteome</keyword>
<dbReference type="GO" id="GO:0051731">
    <property type="term" value="F:polynucleotide 5'-hydroxyl-kinase activity"/>
    <property type="evidence" value="ECO:0007669"/>
    <property type="project" value="InterPro"/>
</dbReference>
<feature type="compositionally biased region" description="Polar residues" evidence="9">
    <location>
        <begin position="52"/>
        <end position="62"/>
    </location>
</feature>
<sequence length="663" mass="72404">MPGKRKRSSAANANADATAVHSEERNVKPISAVAAAKLRSQPFLQEEVPSIENPSSANSLVSSEIEGEEGRSLGEDEASVPQPNVQLCTWRYGPDYVSSESEEQVTICLKKGATITLIGCFDFTVLRGAININGANFGAVLRRGEQPKTSRAYVLSTHPISVIKGLDSENEIQFLSCPETTPLGSLNPLFRNIWNAKPLTGRAKSFSLITESDADPLHRPLTPEIIPDDWVRQVDECAATFNTTLVIGPPSSGKSNFAKRLLNRYLTGHGRLAQPISSALFLDLDTSKPAYTPHGQISLVLVRQVDLGPPYTHPHPLPKSAGGNEIVRSHPVPVHNTLNYLDHFLAGTRDLLRTFQGLNQQQPSGPLIVNTPGWLYTSTFSTLLDLLPLLKPRNLVVLADASSIDVDTASKLHTLDTASRKLNAAVLHISAIPAPPTPSPYTDAHHRDMHMQSYFHLRLSKSSEPAFSSLPLTHLPPWEFFLNETETSPQSLIGVIALCDPSSLTPPNSLQTILNGAIVHIMDTSDPDIIGQYGTLPRTQDRFGIPYFPVDQDTGAVKMLDPASSRIVATALVRGWDVSRGVVQLLVPKGVESVMTSLRSDRTVWVVGACEGAGWAYVEEAEYVRSEGGGVEGQELDPWVERREVVEGMGYLCVPRRVRRFQQ</sequence>
<feature type="region of interest" description="Disordered" evidence="9">
    <location>
        <begin position="1"/>
        <end position="24"/>
    </location>
</feature>
<name>A0A6A6JPK2_WESOR</name>
<dbReference type="GO" id="GO:0005524">
    <property type="term" value="F:ATP binding"/>
    <property type="evidence" value="ECO:0007669"/>
    <property type="project" value="UniProtKB-KW"/>
</dbReference>
<evidence type="ECO:0000256" key="5">
    <source>
        <dbReference type="ARBA" id="ARBA00022679"/>
    </source>
</evidence>
<feature type="domain" description="Clp1 P-loop" evidence="10">
    <location>
        <begin position="248"/>
        <end position="456"/>
    </location>
</feature>
<dbReference type="AlphaFoldDB" id="A0A6A6JPK2"/>
<evidence type="ECO:0000256" key="7">
    <source>
        <dbReference type="ARBA" id="ARBA00022777"/>
    </source>
</evidence>